<dbReference type="AlphaFoldDB" id="A0A0J8G5P7"/>
<comment type="similarity">
    <text evidence="2">Belongs to the methyltransferase superfamily. HEN1 family.</text>
</comment>
<protein>
    <recommendedName>
        <fullName evidence="3">Small RNA 2'-O-methyltransferase</fullName>
        <ecNumber evidence="11">2.1.1.386</ecNumber>
    </recommendedName>
</protein>
<dbReference type="GO" id="GO:0001510">
    <property type="term" value="P:RNA methylation"/>
    <property type="evidence" value="ECO:0007669"/>
    <property type="project" value="InterPro"/>
</dbReference>
<feature type="domain" description="Methyltransferase" evidence="13">
    <location>
        <begin position="251"/>
        <end position="375"/>
    </location>
</feature>
<dbReference type="GO" id="GO:0003723">
    <property type="term" value="F:RNA binding"/>
    <property type="evidence" value="ECO:0007669"/>
    <property type="project" value="UniProtKB-KW"/>
</dbReference>
<keyword evidence="5" id="KW-0808">Transferase</keyword>
<comment type="caution">
    <text evidence="15">The sequence shown here is derived from an EMBL/GenBank/DDBJ whole genome shotgun (WGS) entry which is preliminary data.</text>
</comment>
<evidence type="ECO:0000256" key="10">
    <source>
        <dbReference type="ARBA" id="ARBA00023158"/>
    </source>
</evidence>
<evidence type="ECO:0000256" key="9">
    <source>
        <dbReference type="ARBA" id="ARBA00022884"/>
    </source>
</evidence>
<keyword evidence="7" id="KW-0479">Metal-binding</keyword>
<evidence type="ECO:0000313" key="16">
    <source>
        <dbReference type="Proteomes" id="UP000052258"/>
    </source>
</evidence>
<evidence type="ECO:0000256" key="7">
    <source>
        <dbReference type="ARBA" id="ARBA00022723"/>
    </source>
</evidence>
<dbReference type="CDD" id="cd02440">
    <property type="entry name" value="AdoMet_MTases"/>
    <property type="match status" value="1"/>
</dbReference>
<dbReference type="EC" id="2.1.1.386" evidence="11"/>
<gene>
    <name evidence="15" type="ORF">X560_2603</name>
</gene>
<evidence type="ECO:0000256" key="2">
    <source>
        <dbReference type="ARBA" id="ARBA00009026"/>
    </source>
</evidence>
<evidence type="ECO:0000313" key="15">
    <source>
        <dbReference type="EMBL" id="KMT57905.1"/>
    </source>
</evidence>
<dbReference type="GO" id="GO:0046872">
    <property type="term" value="F:metal ion binding"/>
    <property type="evidence" value="ECO:0007669"/>
    <property type="project" value="UniProtKB-KW"/>
</dbReference>
<dbReference type="GO" id="GO:0090486">
    <property type="term" value="F:small RNA 2'-O-methyltransferase activity"/>
    <property type="evidence" value="ECO:0007669"/>
    <property type="project" value="UniProtKB-EC"/>
</dbReference>
<dbReference type="PANTHER" id="PTHR21404:SF3">
    <property type="entry name" value="SMALL RNA 2'-O-METHYLTRANSFERASE"/>
    <property type="match status" value="1"/>
</dbReference>
<accession>A0A0J8G5P7</accession>
<keyword evidence="4" id="KW-0489">Methyltransferase</keyword>
<keyword evidence="6" id="KW-0949">S-adenosyl-L-methionine</keyword>
<evidence type="ECO:0000256" key="4">
    <source>
        <dbReference type="ARBA" id="ARBA00022603"/>
    </source>
</evidence>
<dbReference type="EMBL" id="AZHO01000038">
    <property type="protein sequence ID" value="KMT57905.1"/>
    <property type="molecule type" value="Genomic_DNA"/>
</dbReference>
<evidence type="ECO:0000259" key="14">
    <source>
        <dbReference type="Pfam" id="PF22032"/>
    </source>
</evidence>
<sequence>MAIIQLASDNPAFSFLIKKNPASGMVFRGIRKGVANGWFSEEGIYHVFFQDAQNTVSFNAKDEPAFDYLNLSKYTSPFAYLQMINEFFKTVYTKENDQDKVGFQNRIVFSMIYARKEHYLRFFNQYFEGYDFTAIQKAEKYYEVTILSNGKLADLLKISNVFCLFLAMNSKEPFQVEDDLIQKYIQFLIDLDVPYFIRYLFAQNFLFRPKTFQKFKSQLEQTEKYPIKLQFGNTHLQRRSAIKSRFNFSNSIVDIGCGEGFYALPFAQKLEAPLFYYAIDINPDLLLHVEKRALHLEIENIGTYASLDYFLENAPSEKVDVLLTEVIEHMSLDQAEKLIQQVLNFVNFERFIITTPNRDFNVFYELEGEFRNEDHQFESTTEEFQNWLSDIVQRSSQFEVDFFQIGDTVAGISTSSGAMIRRKGVE</sequence>
<evidence type="ECO:0000256" key="8">
    <source>
        <dbReference type="ARBA" id="ARBA00022842"/>
    </source>
</evidence>
<name>A0A0J8G5P7_9LIST</name>
<dbReference type="InterPro" id="IPR029063">
    <property type="entry name" value="SAM-dependent_MTases_sf"/>
</dbReference>
<dbReference type="Gene3D" id="3.40.50.150">
    <property type="entry name" value="Vaccinia Virus protein VP39"/>
    <property type="match status" value="1"/>
</dbReference>
<dbReference type="InterPro" id="IPR053890">
    <property type="entry name" value="Hen1-like_N"/>
</dbReference>
<dbReference type="GO" id="GO:0005737">
    <property type="term" value="C:cytoplasm"/>
    <property type="evidence" value="ECO:0007669"/>
    <property type="project" value="TreeGrafter"/>
</dbReference>
<proteinExistence type="inferred from homology"/>
<feature type="domain" description="Hen1-like N-terminal" evidence="14">
    <location>
        <begin position="3"/>
        <end position="223"/>
    </location>
</feature>
<evidence type="ECO:0000259" key="13">
    <source>
        <dbReference type="Pfam" id="PF13847"/>
    </source>
</evidence>
<reference evidence="15 16" key="1">
    <citation type="journal article" date="2015" name="Genome Biol. Evol.">
        <title>Comparative Genomics of Listeria Sensu Lato: Genus-Wide Differences in Evolutionary Dynamics and the Progressive Gain of Complex, Potentially Pathogenicity-Related Traits through Lateral Gene Transfer.</title>
        <authorList>
            <person name="Chiara M."/>
            <person name="Caruso M."/>
            <person name="D'Erchia A.M."/>
            <person name="Manzari C."/>
            <person name="Fraccalvieri R."/>
            <person name="Goffredo E."/>
            <person name="Latorre L."/>
            <person name="Miccolupo A."/>
            <person name="Padalino I."/>
            <person name="Santagada G."/>
            <person name="Chiocco D."/>
            <person name="Pesole G."/>
            <person name="Horner D.S."/>
            <person name="Parisi A."/>
        </authorList>
    </citation>
    <scope>NUCLEOTIDE SEQUENCE [LARGE SCALE GENOMIC DNA]</scope>
    <source>
        <strain evidence="15 16">1991</strain>
    </source>
</reference>
<keyword evidence="8" id="KW-0460">Magnesium</keyword>
<dbReference type="InterPro" id="IPR026610">
    <property type="entry name" value="Hen1"/>
</dbReference>
<dbReference type="GO" id="GO:0030422">
    <property type="term" value="P:siRNA processing"/>
    <property type="evidence" value="ECO:0007669"/>
    <property type="project" value="TreeGrafter"/>
</dbReference>
<evidence type="ECO:0000256" key="1">
    <source>
        <dbReference type="ARBA" id="ARBA00001946"/>
    </source>
</evidence>
<evidence type="ECO:0000256" key="3">
    <source>
        <dbReference type="ARBA" id="ARBA00021330"/>
    </source>
</evidence>
<evidence type="ECO:0000256" key="6">
    <source>
        <dbReference type="ARBA" id="ARBA00022691"/>
    </source>
</evidence>
<dbReference type="SUPFAM" id="SSF53335">
    <property type="entry name" value="S-adenosyl-L-methionine-dependent methyltransferases"/>
    <property type="match status" value="1"/>
</dbReference>
<dbReference type="RefSeq" id="WP_059140239.1">
    <property type="nucleotide sequence ID" value="NZ_KQ130623.1"/>
</dbReference>
<dbReference type="PANTHER" id="PTHR21404">
    <property type="entry name" value="HEN1"/>
    <property type="match status" value="1"/>
</dbReference>
<dbReference type="PATRIC" id="fig|1430899.3.peg.2654"/>
<dbReference type="Pfam" id="PF22032">
    <property type="entry name" value="Hen1_N"/>
    <property type="match status" value="1"/>
</dbReference>
<dbReference type="Pfam" id="PF13847">
    <property type="entry name" value="Methyltransf_31"/>
    <property type="match status" value="1"/>
</dbReference>
<dbReference type="Proteomes" id="UP000052258">
    <property type="component" value="Unassembled WGS sequence"/>
</dbReference>
<evidence type="ECO:0000256" key="12">
    <source>
        <dbReference type="ARBA" id="ARBA00048418"/>
    </source>
</evidence>
<comment type="catalytic activity">
    <reaction evidence="12">
        <text>small RNA 3'-end nucleotide + S-adenosyl-L-methionine = small RNA 3'-end 2'-O-methylnucleotide + S-adenosyl-L-homocysteine + H(+)</text>
        <dbReference type="Rhea" id="RHEA:37887"/>
        <dbReference type="Rhea" id="RHEA-COMP:10415"/>
        <dbReference type="Rhea" id="RHEA-COMP:10416"/>
        <dbReference type="ChEBI" id="CHEBI:15378"/>
        <dbReference type="ChEBI" id="CHEBI:57856"/>
        <dbReference type="ChEBI" id="CHEBI:59789"/>
        <dbReference type="ChEBI" id="CHEBI:74896"/>
        <dbReference type="ChEBI" id="CHEBI:74898"/>
        <dbReference type="EC" id="2.1.1.386"/>
    </reaction>
</comment>
<comment type="cofactor">
    <cofactor evidence="1">
        <name>Mg(2+)</name>
        <dbReference type="ChEBI" id="CHEBI:18420"/>
    </cofactor>
</comment>
<keyword evidence="10" id="KW-0943">RNA-mediated gene silencing</keyword>
<keyword evidence="16" id="KW-1185">Reference proteome</keyword>
<evidence type="ECO:0000256" key="11">
    <source>
        <dbReference type="ARBA" id="ARBA00035025"/>
    </source>
</evidence>
<evidence type="ECO:0000256" key="5">
    <source>
        <dbReference type="ARBA" id="ARBA00022679"/>
    </source>
</evidence>
<organism evidence="15 16">
    <name type="scientific">Listeria fleischmannii 1991</name>
    <dbReference type="NCBI Taxonomy" id="1430899"/>
    <lineage>
        <taxon>Bacteria</taxon>
        <taxon>Bacillati</taxon>
        <taxon>Bacillota</taxon>
        <taxon>Bacilli</taxon>
        <taxon>Bacillales</taxon>
        <taxon>Listeriaceae</taxon>
        <taxon>Listeria</taxon>
    </lineage>
</organism>
<dbReference type="InterPro" id="IPR025714">
    <property type="entry name" value="Methyltranfer_dom"/>
</dbReference>
<keyword evidence="9" id="KW-0694">RNA-binding</keyword>